<dbReference type="OrthoDB" id="556502at2"/>
<keyword evidence="2" id="KW-0808">Transferase</keyword>
<proteinExistence type="predicted"/>
<evidence type="ECO:0000313" key="3">
    <source>
        <dbReference type="Proteomes" id="UP000245911"/>
    </source>
</evidence>
<dbReference type="SUPFAM" id="SSF53474">
    <property type="entry name" value="alpha/beta-Hydrolases"/>
    <property type="match status" value="1"/>
</dbReference>
<feature type="chain" id="PRO_5015489409" evidence="1">
    <location>
        <begin position="20"/>
        <end position="245"/>
    </location>
</feature>
<keyword evidence="1" id="KW-0732">Signal</keyword>
<evidence type="ECO:0000313" key="2">
    <source>
        <dbReference type="EMBL" id="PVH29115.1"/>
    </source>
</evidence>
<feature type="signal peptide" evidence="1">
    <location>
        <begin position="1"/>
        <end position="19"/>
    </location>
</feature>
<keyword evidence="3" id="KW-1185">Reference proteome</keyword>
<dbReference type="RefSeq" id="WP_116558112.1">
    <property type="nucleotide sequence ID" value="NZ_JBLWXM010000011.1"/>
</dbReference>
<dbReference type="EMBL" id="QDKM01000003">
    <property type="protein sequence ID" value="PVH29115.1"/>
    <property type="molecule type" value="Genomic_DNA"/>
</dbReference>
<protein>
    <submittedName>
        <fullName evidence="2">Acetyltransferase</fullName>
    </submittedName>
</protein>
<sequence length="245" mass="26082">MRILTILALSLGLAAPASADCVVLLHGLARSDASMRVLQEVLEFHDYRVINNGYPSEDAGIHDLTHHVGTAAAACGRERLHFVTHSLGGILVRAWLAEGIPDNLGRVVMLAPPNHGSEIVDTLSEAELTRDILTWLNGPASQELGTGADSVPNSLPRVNFELGVIAGDVAISPLGPIIIDGPNDGTVSVASTRIAGMRDHMVINASHTLIMNNPVAMAEVLEFLRNGVFDHGITLPAAIRKLLRR</sequence>
<gene>
    <name evidence="2" type="ORF">DDE20_08825</name>
</gene>
<dbReference type="InterPro" id="IPR029058">
    <property type="entry name" value="AB_hydrolase_fold"/>
</dbReference>
<dbReference type="Proteomes" id="UP000245911">
    <property type="component" value="Unassembled WGS sequence"/>
</dbReference>
<reference evidence="2 3" key="1">
    <citation type="submission" date="2018-04" db="EMBL/GenBank/DDBJ databases">
        <title>Pararhodobacter oceanense sp. nov., isolated from marine intertidal sediment.</title>
        <authorList>
            <person name="Wang X.-L."/>
            <person name="Du Z.-J."/>
        </authorList>
    </citation>
    <scope>NUCLEOTIDE SEQUENCE [LARGE SCALE GENOMIC DNA]</scope>
    <source>
        <strain evidence="2 3">AM505</strain>
    </source>
</reference>
<dbReference type="PANTHER" id="PTHR37946">
    <property type="entry name" value="SLL1969 PROTEIN"/>
    <property type="match status" value="1"/>
</dbReference>
<accession>A0A2T8HUM9</accession>
<comment type="caution">
    <text evidence="2">The sequence shown here is derived from an EMBL/GenBank/DDBJ whole genome shotgun (WGS) entry which is preliminary data.</text>
</comment>
<dbReference type="AlphaFoldDB" id="A0A2T8HUM9"/>
<dbReference type="GO" id="GO:0016740">
    <property type="term" value="F:transferase activity"/>
    <property type="evidence" value="ECO:0007669"/>
    <property type="project" value="UniProtKB-KW"/>
</dbReference>
<dbReference type="PANTHER" id="PTHR37946:SF1">
    <property type="entry name" value="SLL1969 PROTEIN"/>
    <property type="match status" value="1"/>
</dbReference>
<organism evidence="2 3">
    <name type="scientific">Pararhodobacter oceanensis</name>
    <dbReference type="NCBI Taxonomy" id="2172121"/>
    <lineage>
        <taxon>Bacteria</taxon>
        <taxon>Pseudomonadati</taxon>
        <taxon>Pseudomonadota</taxon>
        <taxon>Alphaproteobacteria</taxon>
        <taxon>Rhodobacterales</taxon>
        <taxon>Paracoccaceae</taxon>
        <taxon>Pararhodobacter</taxon>
    </lineage>
</organism>
<dbReference type="Gene3D" id="3.40.50.1820">
    <property type="entry name" value="alpha/beta hydrolase"/>
    <property type="match status" value="1"/>
</dbReference>
<evidence type="ECO:0000256" key="1">
    <source>
        <dbReference type="SAM" id="SignalP"/>
    </source>
</evidence>
<name>A0A2T8HUM9_9RHOB</name>